<reference evidence="2" key="1">
    <citation type="submission" date="2023-03" db="EMBL/GenBank/DDBJ databases">
        <title>Massive genome expansion in bonnet fungi (Mycena s.s.) driven by repeated elements and novel gene families across ecological guilds.</title>
        <authorList>
            <consortium name="Lawrence Berkeley National Laboratory"/>
            <person name="Harder C.B."/>
            <person name="Miyauchi S."/>
            <person name="Viragh M."/>
            <person name="Kuo A."/>
            <person name="Thoen E."/>
            <person name="Andreopoulos B."/>
            <person name="Lu D."/>
            <person name="Skrede I."/>
            <person name="Drula E."/>
            <person name="Henrissat B."/>
            <person name="Morin E."/>
            <person name="Kohler A."/>
            <person name="Barry K."/>
            <person name="LaButti K."/>
            <person name="Morin E."/>
            <person name="Salamov A."/>
            <person name="Lipzen A."/>
            <person name="Mereny Z."/>
            <person name="Hegedus B."/>
            <person name="Baldrian P."/>
            <person name="Stursova M."/>
            <person name="Weitz H."/>
            <person name="Taylor A."/>
            <person name="Grigoriev I.V."/>
            <person name="Nagy L.G."/>
            <person name="Martin F."/>
            <person name="Kauserud H."/>
        </authorList>
    </citation>
    <scope>NUCLEOTIDE SEQUENCE</scope>
    <source>
        <strain evidence="2">CBHHK188m</strain>
    </source>
</reference>
<accession>A0AAD7JVU4</accession>
<protein>
    <submittedName>
        <fullName evidence="2">Uncharacterized protein</fullName>
    </submittedName>
</protein>
<sequence length="263" mass="28501">MDYSQALPVVLCCASTIYKLREGSGFLNRPPQFYSFNTMIGTLLRILALAAFATPFVTAAPAQVTVLGLFNPVSTAVPATILGVDSQGHTTYVIEQDEMRGSSIIAQATETVVEGEGSDYMSLTLSSPPPLQIELGFECSLEGANAICSQAVSGSQEFTTTIATSFFQQIVVDVTSTPTPTPTSTPTSTTRPNSSQRLGIQRSISVLWCCQWRTSWFESLAHRRCNYEPRDSTAVPVHTCGLATGLYLFLRFIEVRSSSMNLV</sequence>
<name>A0AAD7JVU4_9AGAR</name>
<dbReference type="EMBL" id="JARJLG010000018">
    <property type="protein sequence ID" value="KAJ7772997.1"/>
    <property type="molecule type" value="Genomic_DNA"/>
</dbReference>
<organism evidence="2 3">
    <name type="scientific">Mycena maculata</name>
    <dbReference type="NCBI Taxonomy" id="230809"/>
    <lineage>
        <taxon>Eukaryota</taxon>
        <taxon>Fungi</taxon>
        <taxon>Dikarya</taxon>
        <taxon>Basidiomycota</taxon>
        <taxon>Agaricomycotina</taxon>
        <taxon>Agaricomycetes</taxon>
        <taxon>Agaricomycetidae</taxon>
        <taxon>Agaricales</taxon>
        <taxon>Marasmiineae</taxon>
        <taxon>Mycenaceae</taxon>
        <taxon>Mycena</taxon>
    </lineage>
</organism>
<comment type="caution">
    <text evidence="2">The sequence shown here is derived from an EMBL/GenBank/DDBJ whole genome shotgun (WGS) entry which is preliminary data.</text>
</comment>
<evidence type="ECO:0000313" key="2">
    <source>
        <dbReference type="EMBL" id="KAJ7772997.1"/>
    </source>
</evidence>
<feature type="region of interest" description="Disordered" evidence="1">
    <location>
        <begin position="177"/>
        <end position="197"/>
    </location>
</feature>
<proteinExistence type="predicted"/>
<dbReference type="AlphaFoldDB" id="A0AAD7JVU4"/>
<feature type="compositionally biased region" description="Low complexity" evidence="1">
    <location>
        <begin position="177"/>
        <end position="195"/>
    </location>
</feature>
<keyword evidence="3" id="KW-1185">Reference proteome</keyword>
<evidence type="ECO:0000313" key="3">
    <source>
        <dbReference type="Proteomes" id="UP001215280"/>
    </source>
</evidence>
<gene>
    <name evidence="2" type="ORF">DFH07DRAFT_149314</name>
</gene>
<evidence type="ECO:0000256" key="1">
    <source>
        <dbReference type="SAM" id="MobiDB-lite"/>
    </source>
</evidence>
<dbReference type="Proteomes" id="UP001215280">
    <property type="component" value="Unassembled WGS sequence"/>
</dbReference>